<organism evidence="1 2">
    <name type="scientific">Callorhinchus milii</name>
    <name type="common">Ghost shark</name>
    <dbReference type="NCBI Taxonomy" id="7868"/>
    <lineage>
        <taxon>Eukaryota</taxon>
        <taxon>Metazoa</taxon>
        <taxon>Chordata</taxon>
        <taxon>Craniata</taxon>
        <taxon>Vertebrata</taxon>
        <taxon>Chondrichthyes</taxon>
        <taxon>Holocephali</taxon>
        <taxon>Chimaeriformes</taxon>
        <taxon>Callorhinchidae</taxon>
        <taxon>Callorhinchus</taxon>
    </lineage>
</organism>
<proteinExistence type="predicted"/>
<reference evidence="2" key="1">
    <citation type="journal article" date="2006" name="Science">
        <title>Ancient noncoding elements conserved in the human genome.</title>
        <authorList>
            <person name="Venkatesh B."/>
            <person name="Kirkness E.F."/>
            <person name="Loh Y.H."/>
            <person name="Halpern A.L."/>
            <person name="Lee A.P."/>
            <person name="Johnson J."/>
            <person name="Dandona N."/>
            <person name="Viswanathan L.D."/>
            <person name="Tay A."/>
            <person name="Venter J.C."/>
            <person name="Strausberg R.L."/>
            <person name="Brenner S."/>
        </authorList>
    </citation>
    <scope>NUCLEOTIDE SEQUENCE [LARGE SCALE GENOMIC DNA]</scope>
</reference>
<dbReference type="PANTHER" id="PTHR10185:SF17">
    <property type="entry name" value="GM01519P-RELATED"/>
    <property type="match status" value="1"/>
</dbReference>
<evidence type="ECO:0000313" key="1">
    <source>
        <dbReference type="Ensembl" id="ENSCMIP00000000845.1"/>
    </source>
</evidence>
<protein>
    <submittedName>
        <fullName evidence="1">Uncharacterized protein</fullName>
    </submittedName>
</protein>
<dbReference type="InParanoid" id="A0A4W3GE33"/>
<keyword evidence="2" id="KW-1185">Reference proteome</keyword>
<sequence>MLTEHTVTTLCTSNWSGDYFTRTAGVGLTVNQSDGVPGDPGSVRRQLEAVFLRDWNSEYARKLSDSDLTLCGPQAGGE</sequence>
<dbReference type="InterPro" id="IPR050874">
    <property type="entry name" value="Diverse_PLD-related"/>
</dbReference>
<dbReference type="Ensembl" id="ENSCMIT00000000894.1">
    <property type="protein sequence ID" value="ENSCMIP00000000845.1"/>
    <property type="gene ID" value="ENSCMIG00000000576.1"/>
</dbReference>
<dbReference type="GeneTree" id="ENSGT01150000289792"/>
<dbReference type="OMA" id="ECLWHRE"/>
<dbReference type="Proteomes" id="UP000314986">
    <property type="component" value="Unassembled WGS sequence"/>
</dbReference>
<dbReference type="PANTHER" id="PTHR10185">
    <property type="entry name" value="PHOSPHOLIPASE D - RELATED"/>
    <property type="match status" value="1"/>
</dbReference>
<dbReference type="AlphaFoldDB" id="A0A4W3GE33"/>
<name>A0A4W3GE33_CALMI</name>
<accession>A0A4W3GE33</accession>
<reference evidence="1" key="5">
    <citation type="submission" date="2025-09" db="UniProtKB">
        <authorList>
            <consortium name="Ensembl"/>
        </authorList>
    </citation>
    <scope>IDENTIFICATION</scope>
</reference>
<dbReference type="STRING" id="7868.ENSCMIP00000000845"/>
<reference evidence="2" key="3">
    <citation type="journal article" date="2014" name="Nature">
        <title>Elephant shark genome provides unique insights into gnathostome evolution.</title>
        <authorList>
            <consortium name="International Elephant Shark Genome Sequencing Consortium"/>
            <person name="Venkatesh B."/>
            <person name="Lee A.P."/>
            <person name="Ravi V."/>
            <person name="Maurya A.K."/>
            <person name="Lian M.M."/>
            <person name="Swann J.B."/>
            <person name="Ohta Y."/>
            <person name="Flajnik M.F."/>
            <person name="Sutoh Y."/>
            <person name="Kasahara M."/>
            <person name="Hoon S."/>
            <person name="Gangu V."/>
            <person name="Roy S.W."/>
            <person name="Irimia M."/>
            <person name="Korzh V."/>
            <person name="Kondrychyn I."/>
            <person name="Lim Z.W."/>
            <person name="Tay B.H."/>
            <person name="Tohari S."/>
            <person name="Kong K.W."/>
            <person name="Ho S."/>
            <person name="Lorente-Galdos B."/>
            <person name="Quilez J."/>
            <person name="Marques-Bonet T."/>
            <person name="Raney B.J."/>
            <person name="Ingham P.W."/>
            <person name="Tay A."/>
            <person name="Hillier L.W."/>
            <person name="Minx P."/>
            <person name="Boehm T."/>
            <person name="Wilson R.K."/>
            <person name="Brenner S."/>
            <person name="Warren W.C."/>
        </authorList>
    </citation>
    <scope>NUCLEOTIDE SEQUENCE [LARGE SCALE GENOMIC DNA]</scope>
</reference>
<evidence type="ECO:0000313" key="2">
    <source>
        <dbReference type="Proteomes" id="UP000314986"/>
    </source>
</evidence>
<reference evidence="1" key="4">
    <citation type="submission" date="2025-08" db="UniProtKB">
        <authorList>
            <consortium name="Ensembl"/>
        </authorList>
    </citation>
    <scope>IDENTIFICATION</scope>
</reference>
<reference evidence="2" key="2">
    <citation type="journal article" date="2007" name="PLoS Biol.">
        <title>Survey sequencing and comparative analysis of the elephant shark (Callorhinchus milii) genome.</title>
        <authorList>
            <person name="Venkatesh B."/>
            <person name="Kirkness E.F."/>
            <person name="Loh Y.H."/>
            <person name="Halpern A.L."/>
            <person name="Lee A.P."/>
            <person name="Johnson J."/>
            <person name="Dandona N."/>
            <person name="Viswanathan L.D."/>
            <person name="Tay A."/>
            <person name="Venter J.C."/>
            <person name="Strausberg R.L."/>
            <person name="Brenner S."/>
        </authorList>
    </citation>
    <scope>NUCLEOTIDE SEQUENCE [LARGE SCALE GENOMIC DNA]</scope>
</reference>